<organism evidence="2 3">
    <name type="scientific">Rubripirellula amarantea</name>
    <dbReference type="NCBI Taxonomy" id="2527999"/>
    <lineage>
        <taxon>Bacteria</taxon>
        <taxon>Pseudomonadati</taxon>
        <taxon>Planctomycetota</taxon>
        <taxon>Planctomycetia</taxon>
        <taxon>Pirellulales</taxon>
        <taxon>Pirellulaceae</taxon>
        <taxon>Rubripirellula</taxon>
    </lineage>
</organism>
<keyword evidence="3" id="KW-1185">Reference proteome</keyword>
<evidence type="ECO:0000313" key="3">
    <source>
        <dbReference type="Proteomes" id="UP000316598"/>
    </source>
</evidence>
<evidence type="ECO:0000313" key="2">
    <source>
        <dbReference type="EMBL" id="TWT52604.1"/>
    </source>
</evidence>
<sequence length="115" mass="12923">MNHEKAGRMARLFSLLLGVRINMRPDHQRLPTHSAGDAHNQGTPKHSNLRNRRKRKTQILFKAFTSKTLRTEASGELTALAYRLLSMPSTRAAGERPSSPSLSSDFKDGPGRSRW</sequence>
<protein>
    <submittedName>
        <fullName evidence="2">Uncharacterized protein</fullName>
    </submittedName>
</protein>
<evidence type="ECO:0000256" key="1">
    <source>
        <dbReference type="SAM" id="MobiDB-lite"/>
    </source>
</evidence>
<gene>
    <name evidence="2" type="ORF">Pla22_02280</name>
</gene>
<reference evidence="2 3" key="1">
    <citation type="submission" date="2019-02" db="EMBL/GenBank/DDBJ databases">
        <title>Deep-cultivation of Planctomycetes and their phenomic and genomic characterization uncovers novel biology.</title>
        <authorList>
            <person name="Wiegand S."/>
            <person name="Jogler M."/>
            <person name="Boedeker C."/>
            <person name="Pinto D."/>
            <person name="Vollmers J."/>
            <person name="Rivas-Marin E."/>
            <person name="Kohn T."/>
            <person name="Peeters S.H."/>
            <person name="Heuer A."/>
            <person name="Rast P."/>
            <person name="Oberbeckmann S."/>
            <person name="Bunk B."/>
            <person name="Jeske O."/>
            <person name="Meyerdierks A."/>
            <person name="Storesund J.E."/>
            <person name="Kallscheuer N."/>
            <person name="Luecker S."/>
            <person name="Lage O.M."/>
            <person name="Pohl T."/>
            <person name="Merkel B.J."/>
            <person name="Hornburger P."/>
            <person name="Mueller R.-W."/>
            <person name="Bruemmer F."/>
            <person name="Labrenz M."/>
            <person name="Spormann A.M."/>
            <person name="Op Den Camp H."/>
            <person name="Overmann J."/>
            <person name="Amann R."/>
            <person name="Jetten M.S.M."/>
            <person name="Mascher T."/>
            <person name="Medema M.H."/>
            <person name="Devos D.P."/>
            <person name="Kaster A.-K."/>
            <person name="Ovreas L."/>
            <person name="Rohde M."/>
            <person name="Galperin M.Y."/>
            <person name="Jogler C."/>
        </authorList>
    </citation>
    <scope>NUCLEOTIDE SEQUENCE [LARGE SCALE GENOMIC DNA]</scope>
    <source>
        <strain evidence="2 3">Pla22</strain>
    </source>
</reference>
<feature type="region of interest" description="Disordered" evidence="1">
    <location>
        <begin position="26"/>
        <end position="55"/>
    </location>
</feature>
<feature type="region of interest" description="Disordered" evidence="1">
    <location>
        <begin position="91"/>
        <end position="115"/>
    </location>
</feature>
<dbReference type="EMBL" id="SJPI01000001">
    <property type="protein sequence ID" value="TWT52604.1"/>
    <property type="molecule type" value="Genomic_DNA"/>
</dbReference>
<comment type="caution">
    <text evidence="2">The sequence shown here is derived from an EMBL/GenBank/DDBJ whole genome shotgun (WGS) entry which is preliminary data.</text>
</comment>
<feature type="compositionally biased region" description="Basic and acidic residues" evidence="1">
    <location>
        <begin position="105"/>
        <end position="115"/>
    </location>
</feature>
<dbReference type="AlphaFoldDB" id="A0A5C5WP45"/>
<name>A0A5C5WP45_9BACT</name>
<proteinExistence type="predicted"/>
<dbReference type="Proteomes" id="UP000316598">
    <property type="component" value="Unassembled WGS sequence"/>
</dbReference>
<accession>A0A5C5WP45</accession>